<keyword evidence="4" id="KW-0699">rRNA-binding</keyword>
<evidence type="ECO:0000256" key="3">
    <source>
        <dbReference type="ARBA" id="ARBA00023274"/>
    </source>
</evidence>
<dbReference type="STRING" id="1921010.MMIC_P2371"/>
<comment type="function">
    <text evidence="4">Binds to the 23S rRNA.</text>
</comment>
<sequence length="150" mass="15288">MKLNELKSDEGSRKARKRKGQGIASGNGKTGGRGHKGQKSRSGGKVARGFEGGQMPLIRRVPKRGFTPLTDNDFQIVNLGQLNAFDDGATVDAAALFEAGLVRNAVDPIKLLATGELSKKVTVSVAAASASAAAAVTAAGGTLNLASAEA</sequence>
<evidence type="ECO:0000256" key="4">
    <source>
        <dbReference type="HAMAP-Rule" id="MF_01341"/>
    </source>
</evidence>
<keyword evidence="9" id="KW-1185">Reference proteome</keyword>
<feature type="domain" description="Large ribosomal subunit protein uL15/eL18" evidence="7">
    <location>
        <begin position="76"/>
        <end position="142"/>
    </location>
</feature>
<evidence type="ECO:0000256" key="5">
    <source>
        <dbReference type="RuleBase" id="RU003888"/>
    </source>
</evidence>
<keyword evidence="3 4" id="KW-0687">Ribonucleoprotein</keyword>
<dbReference type="PROSITE" id="PS00475">
    <property type="entry name" value="RIBOSOMAL_L15"/>
    <property type="match status" value="1"/>
</dbReference>
<dbReference type="InterPro" id="IPR001196">
    <property type="entry name" value="Ribosomal_uL15_CS"/>
</dbReference>
<reference evidence="8 9" key="1">
    <citation type="journal article" date="2017" name="Arch. Microbiol.">
        <title>Mariprofundus micogutta sp. nov., a novel iron-oxidizing zetaproteobacterium isolated from a deep-sea hydrothermal field at the Bayonnaise knoll of the Izu-Ogasawara arc, and a description of Mariprofundales ord. nov. and Zetaproteobacteria classis nov.</title>
        <authorList>
            <person name="Makita H."/>
            <person name="Tanaka E."/>
            <person name="Mitsunobu S."/>
            <person name="Miyazaki M."/>
            <person name="Nunoura T."/>
            <person name="Uematsu K."/>
            <person name="Takaki Y."/>
            <person name="Nishi S."/>
            <person name="Shimamura S."/>
            <person name="Takai K."/>
        </authorList>
    </citation>
    <scope>NUCLEOTIDE SEQUENCE [LARGE SCALE GENOMIC DNA]</scope>
    <source>
        <strain evidence="8 9">ET2</strain>
    </source>
</reference>
<evidence type="ECO:0000256" key="2">
    <source>
        <dbReference type="ARBA" id="ARBA00022980"/>
    </source>
</evidence>
<name>A0A1L8CR60_9PROT</name>
<feature type="region of interest" description="Disordered" evidence="6">
    <location>
        <begin position="1"/>
        <end position="54"/>
    </location>
</feature>
<dbReference type="AlphaFoldDB" id="A0A1L8CR60"/>
<dbReference type="Proteomes" id="UP000231632">
    <property type="component" value="Unassembled WGS sequence"/>
</dbReference>
<dbReference type="InterPro" id="IPR036227">
    <property type="entry name" value="Ribosomal_uL15/eL18_sf"/>
</dbReference>
<dbReference type="Pfam" id="PF00828">
    <property type="entry name" value="Ribosomal_L27A"/>
    <property type="match status" value="1"/>
</dbReference>
<comment type="subunit">
    <text evidence="4">Part of the 50S ribosomal subunit.</text>
</comment>
<dbReference type="GO" id="GO:0006412">
    <property type="term" value="P:translation"/>
    <property type="evidence" value="ECO:0007669"/>
    <property type="project" value="UniProtKB-UniRule"/>
</dbReference>
<dbReference type="EMBL" id="BDFD01000030">
    <property type="protein sequence ID" value="GAV21387.1"/>
    <property type="molecule type" value="Genomic_DNA"/>
</dbReference>
<comment type="caution">
    <text evidence="8">The sequence shown here is derived from an EMBL/GenBank/DDBJ whole genome shotgun (WGS) entry which is preliminary data.</text>
</comment>
<dbReference type="GO" id="GO:0003735">
    <property type="term" value="F:structural constituent of ribosome"/>
    <property type="evidence" value="ECO:0007669"/>
    <property type="project" value="InterPro"/>
</dbReference>
<dbReference type="HAMAP" id="MF_01341">
    <property type="entry name" value="Ribosomal_uL15"/>
    <property type="match status" value="1"/>
</dbReference>
<evidence type="ECO:0000259" key="7">
    <source>
        <dbReference type="Pfam" id="PF00828"/>
    </source>
</evidence>
<proteinExistence type="inferred from homology"/>
<organism evidence="8 9">
    <name type="scientific">Mariprofundus micogutta</name>
    <dbReference type="NCBI Taxonomy" id="1921010"/>
    <lineage>
        <taxon>Bacteria</taxon>
        <taxon>Pseudomonadati</taxon>
        <taxon>Pseudomonadota</taxon>
        <taxon>Candidatius Mariprofundia</taxon>
        <taxon>Mariprofundales</taxon>
        <taxon>Mariprofundaceae</taxon>
        <taxon>Mariprofundus</taxon>
    </lineage>
</organism>
<dbReference type="GO" id="GO:0019843">
    <property type="term" value="F:rRNA binding"/>
    <property type="evidence" value="ECO:0007669"/>
    <property type="project" value="UniProtKB-UniRule"/>
</dbReference>
<evidence type="ECO:0000256" key="1">
    <source>
        <dbReference type="ARBA" id="ARBA00007320"/>
    </source>
</evidence>
<accession>A0A1L8CR60</accession>
<comment type="similarity">
    <text evidence="1 4 5">Belongs to the universal ribosomal protein uL15 family.</text>
</comment>
<evidence type="ECO:0000313" key="9">
    <source>
        <dbReference type="Proteomes" id="UP000231632"/>
    </source>
</evidence>
<dbReference type="GO" id="GO:0022625">
    <property type="term" value="C:cytosolic large ribosomal subunit"/>
    <property type="evidence" value="ECO:0007669"/>
    <property type="project" value="TreeGrafter"/>
</dbReference>
<dbReference type="InterPro" id="IPR030878">
    <property type="entry name" value="Ribosomal_uL15"/>
</dbReference>
<dbReference type="OrthoDB" id="5294348at2"/>
<dbReference type="SUPFAM" id="SSF52080">
    <property type="entry name" value="Ribosomal proteins L15p and L18e"/>
    <property type="match status" value="1"/>
</dbReference>
<dbReference type="PANTHER" id="PTHR12934:SF11">
    <property type="entry name" value="LARGE RIBOSOMAL SUBUNIT PROTEIN UL15M"/>
    <property type="match status" value="1"/>
</dbReference>
<dbReference type="PANTHER" id="PTHR12934">
    <property type="entry name" value="50S RIBOSOMAL PROTEIN L15"/>
    <property type="match status" value="1"/>
</dbReference>
<gene>
    <name evidence="4" type="primary">rplO</name>
    <name evidence="8" type="ORF">MMIC_P2371</name>
</gene>
<evidence type="ECO:0000313" key="8">
    <source>
        <dbReference type="EMBL" id="GAV21387.1"/>
    </source>
</evidence>
<keyword evidence="4" id="KW-0694">RNA-binding</keyword>
<dbReference type="InterPro" id="IPR005749">
    <property type="entry name" value="Ribosomal_uL15_bac-type"/>
</dbReference>
<keyword evidence="2 4" id="KW-0689">Ribosomal protein</keyword>
<feature type="compositionally biased region" description="Basic and acidic residues" evidence="6">
    <location>
        <begin position="1"/>
        <end position="13"/>
    </location>
</feature>
<dbReference type="InterPro" id="IPR021131">
    <property type="entry name" value="Ribosomal_uL15/eL18"/>
</dbReference>
<dbReference type="NCBIfam" id="TIGR01071">
    <property type="entry name" value="rplO_bact"/>
    <property type="match status" value="1"/>
</dbReference>
<dbReference type="RefSeq" id="WP_072660681.1">
    <property type="nucleotide sequence ID" value="NZ_BDFD01000030.1"/>
</dbReference>
<evidence type="ECO:0000256" key="6">
    <source>
        <dbReference type="SAM" id="MobiDB-lite"/>
    </source>
</evidence>
<protein>
    <recommendedName>
        <fullName evidence="4">Large ribosomal subunit protein uL15</fullName>
    </recommendedName>
</protein>
<dbReference type="Gene3D" id="3.100.10.10">
    <property type="match status" value="1"/>
</dbReference>